<gene>
    <name evidence="1" type="ORF">BCR34DRAFT_651182</name>
</gene>
<evidence type="ECO:0000313" key="2">
    <source>
        <dbReference type="Proteomes" id="UP000193144"/>
    </source>
</evidence>
<comment type="caution">
    <text evidence="1">The sequence shown here is derived from an EMBL/GenBank/DDBJ whole genome shotgun (WGS) entry which is preliminary data.</text>
</comment>
<proteinExistence type="predicted"/>
<evidence type="ECO:0000313" key="1">
    <source>
        <dbReference type="EMBL" id="ORY12437.1"/>
    </source>
</evidence>
<dbReference type="EMBL" id="MCFA01000051">
    <property type="protein sequence ID" value="ORY12437.1"/>
    <property type="molecule type" value="Genomic_DNA"/>
</dbReference>
<reference evidence="1 2" key="1">
    <citation type="submission" date="2016-07" db="EMBL/GenBank/DDBJ databases">
        <title>Pervasive Adenine N6-methylation of Active Genes in Fungi.</title>
        <authorList>
            <consortium name="DOE Joint Genome Institute"/>
            <person name="Mondo S.J."/>
            <person name="Dannebaum R.O."/>
            <person name="Kuo R.C."/>
            <person name="Labutti K."/>
            <person name="Haridas S."/>
            <person name="Kuo A."/>
            <person name="Salamov A."/>
            <person name="Ahrendt S.R."/>
            <person name="Lipzen A."/>
            <person name="Sullivan W."/>
            <person name="Andreopoulos W.B."/>
            <person name="Clum A."/>
            <person name="Lindquist E."/>
            <person name="Daum C."/>
            <person name="Ramamoorthy G.K."/>
            <person name="Gryganskyi A."/>
            <person name="Culley D."/>
            <person name="Magnuson J.K."/>
            <person name="James T.Y."/>
            <person name="O'Malley M.A."/>
            <person name="Stajich J.E."/>
            <person name="Spatafora J.W."/>
            <person name="Visel A."/>
            <person name="Grigoriev I.V."/>
        </authorList>
    </citation>
    <scope>NUCLEOTIDE SEQUENCE [LARGE SCALE GENOMIC DNA]</scope>
    <source>
        <strain evidence="1 2">CBS 115471</strain>
    </source>
</reference>
<accession>A0A1Y1ZR03</accession>
<organism evidence="1 2">
    <name type="scientific">Clohesyomyces aquaticus</name>
    <dbReference type="NCBI Taxonomy" id="1231657"/>
    <lineage>
        <taxon>Eukaryota</taxon>
        <taxon>Fungi</taxon>
        <taxon>Dikarya</taxon>
        <taxon>Ascomycota</taxon>
        <taxon>Pezizomycotina</taxon>
        <taxon>Dothideomycetes</taxon>
        <taxon>Pleosporomycetidae</taxon>
        <taxon>Pleosporales</taxon>
        <taxon>Lindgomycetaceae</taxon>
        <taxon>Clohesyomyces</taxon>
    </lineage>
</organism>
<dbReference type="AlphaFoldDB" id="A0A1Y1ZR03"/>
<name>A0A1Y1ZR03_9PLEO</name>
<keyword evidence="2" id="KW-1185">Reference proteome</keyword>
<sequence>MIGDWDQLFRRAIALLMFDHLTKFLKITKLSTQSETDTTVMSTYRGGERYMRIPFQTPARVVRKDVTIVTVKCTSEKAKLLATTLVRLILTRLKINYQIARYKGIFCNGTVMSDIIDDAGARAYTPLSADEMRNPREEDMFLTQRLMVHLNQNLGSIPAFCGMLLTRNAGTCFSMGSTSRLTTSTRRKAWLVF</sequence>
<dbReference type="Proteomes" id="UP000193144">
    <property type="component" value="Unassembled WGS sequence"/>
</dbReference>
<protein>
    <submittedName>
        <fullName evidence="1">Uncharacterized protein</fullName>
    </submittedName>
</protein>